<organism evidence="1 2">
    <name type="scientific">Diphasiastrum complanatum</name>
    <name type="common">Issler's clubmoss</name>
    <name type="synonym">Lycopodium complanatum</name>
    <dbReference type="NCBI Taxonomy" id="34168"/>
    <lineage>
        <taxon>Eukaryota</taxon>
        <taxon>Viridiplantae</taxon>
        <taxon>Streptophyta</taxon>
        <taxon>Embryophyta</taxon>
        <taxon>Tracheophyta</taxon>
        <taxon>Lycopodiopsida</taxon>
        <taxon>Lycopodiales</taxon>
        <taxon>Lycopodiaceae</taxon>
        <taxon>Lycopodioideae</taxon>
        <taxon>Diphasiastrum</taxon>
    </lineage>
</organism>
<evidence type="ECO:0000313" key="2">
    <source>
        <dbReference type="Proteomes" id="UP001162992"/>
    </source>
</evidence>
<keyword evidence="2" id="KW-1185">Reference proteome</keyword>
<protein>
    <submittedName>
        <fullName evidence="1">Uncharacterized protein</fullName>
    </submittedName>
</protein>
<name>A0ACC2DM88_DIPCM</name>
<dbReference type="Proteomes" id="UP001162992">
    <property type="component" value="Chromosome 5"/>
</dbReference>
<reference evidence="2" key="1">
    <citation type="journal article" date="2024" name="Proc. Natl. Acad. Sci. U.S.A.">
        <title>Extraordinary preservation of gene collinearity over three hundred million years revealed in homosporous lycophytes.</title>
        <authorList>
            <person name="Li C."/>
            <person name="Wickell D."/>
            <person name="Kuo L.Y."/>
            <person name="Chen X."/>
            <person name="Nie B."/>
            <person name="Liao X."/>
            <person name="Peng D."/>
            <person name="Ji J."/>
            <person name="Jenkins J."/>
            <person name="Williams M."/>
            <person name="Shu S."/>
            <person name="Plott C."/>
            <person name="Barry K."/>
            <person name="Rajasekar S."/>
            <person name="Grimwood J."/>
            <person name="Han X."/>
            <person name="Sun S."/>
            <person name="Hou Z."/>
            <person name="He W."/>
            <person name="Dai G."/>
            <person name="Sun C."/>
            <person name="Schmutz J."/>
            <person name="Leebens-Mack J.H."/>
            <person name="Li F.W."/>
            <person name="Wang L."/>
        </authorList>
    </citation>
    <scope>NUCLEOTIDE SEQUENCE [LARGE SCALE GENOMIC DNA]</scope>
    <source>
        <strain evidence="2">cv. PW_Plant_1</strain>
    </source>
</reference>
<proteinExistence type="predicted"/>
<evidence type="ECO:0000313" key="1">
    <source>
        <dbReference type="EMBL" id="KAJ7555363.1"/>
    </source>
</evidence>
<dbReference type="EMBL" id="CM055096">
    <property type="protein sequence ID" value="KAJ7555363.1"/>
    <property type="molecule type" value="Genomic_DNA"/>
</dbReference>
<sequence length="941" mass="103500">MQSLQSSMLSSLILLLSCLHQILAQPGFLSLDCGAVKSYQDSKTGILWEPDDAFIVGGLKANLNYSTSSPTLQALRYFPGNQTKYCYSLPTSPRQRYIVRATFLYGNYDGGNTFPFFQISLNGTSWATVNIKNATLPRFEEIIFLSTGSFIYVCIFKGAAGTPFISTLELRALVSSMYAATYELNAHLKKTVRINFGALSADPIRYPDDPVDRIWESDLTRPNSLAGMADGTVRYNTTAHVDVDKVQDKPPEKVMQTAVIGSKGTLTYRYLLEGFPAYSYASTYFAEIQPLGPTDVRAFTFVLANDTQFQGQVVKLATDVGSLITFEPGYLNVSLPLVVNFAFEKTKDSTLGPILNAMEIYQILPKVFSTSTEEVAVLAIIAAKSPFAVWANESGDPCVPVPWDWVSCSTTSPPRVTGIYLSNKNLTGVIPATISQMTGLQNLWLDNNFLTGSIPDLSQLSNLKSLHLQNNDLGGSVPDMLAGLNNLQYLYLQNNHLTGRIPQSLIDKAKKGLDFQFSGNSNLHAPSSVSSRTITAIVGGVIGGILGTAFATLALYCLYLRCQKRDAPTEQSITKPWVSTTTTSHSVESQTGIVVQEDQIRNYLWAEVVDFTRNFSKKIGEGGFGPVYYGQLPNGKEIAVKVLSADSTQGAREFFNEVSLLSRIHHRMLVSLVGYAEDGKERMLIYEYMENGTLQQHLYGATNQNKILDWVSRLKVALEAAKGLDYLHNGCNPSIIHRDVKSSNILLDKNLNAKVADFGLSKLKSDGNSIISSSVGGTVGYLDPEYYMTQRLTDKSDVYSFGVVLLEIISGCEPLNPELFFPHSNIVQWAREALQKGDVESLVDKAMQHNYQVESLWKVAEIAMISVEPFGYNRPNISEVIKEIQDALDIELRDKKAPVADSGDSSSIPSSAFSSYYIDYPPLTPLESIQISGSLSEPTGR</sequence>
<accession>A0ACC2DM88</accession>
<gene>
    <name evidence="1" type="ORF">O6H91_05G033700</name>
</gene>
<comment type="caution">
    <text evidence="1">The sequence shown here is derived from an EMBL/GenBank/DDBJ whole genome shotgun (WGS) entry which is preliminary data.</text>
</comment>